<evidence type="ECO:0000313" key="3">
    <source>
        <dbReference type="Proteomes" id="UP001174909"/>
    </source>
</evidence>
<dbReference type="SUPFAM" id="SSF52833">
    <property type="entry name" value="Thioredoxin-like"/>
    <property type="match status" value="1"/>
</dbReference>
<evidence type="ECO:0000313" key="2">
    <source>
        <dbReference type="EMBL" id="CAI8008090.1"/>
    </source>
</evidence>
<dbReference type="GO" id="GO:0005634">
    <property type="term" value="C:nucleus"/>
    <property type="evidence" value="ECO:0007669"/>
    <property type="project" value="TreeGrafter"/>
</dbReference>
<dbReference type="Proteomes" id="UP001174909">
    <property type="component" value="Unassembled WGS sequence"/>
</dbReference>
<dbReference type="Gene3D" id="3.40.30.10">
    <property type="entry name" value="Glutaredoxin"/>
    <property type="match status" value="1"/>
</dbReference>
<name>A0AA35RAX9_GEOBA</name>
<proteinExistence type="predicted"/>
<dbReference type="InterPro" id="IPR050730">
    <property type="entry name" value="UBX_domain-protein"/>
</dbReference>
<protein>
    <submittedName>
        <fullName evidence="2">UBX domain-containing protein 7</fullName>
    </submittedName>
</protein>
<dbReference type="GO" id="GO:0043130">
    <property type="term" value="F:ubiquitin binding"/>
    <property type="evidence" value="ECO:0007669"/>
    <property type="project" value="TreeGrafter"/>
</dbReference>
<feature type="domain" description="UAS" evidence="1">
    <location>
        <begin position="29"/>
        <end position="148"/>
    </location>
</feature>
<dbReference type="PANTHER" id="PTHR23322:SF6">
    <property type="entry name" value="UBX DOMAIN-CONTAINING PROTEIN 7"/>
    <property type="match status" value="1"/>
</dbReference>
<reference evidence="2" key="1">
    <citation type="submission" date="2023-03" db="EMBL/GenBank/DDBJ databases">
        <authorList>
            <person name="Steffen K."/>
            <person name="Cardenas P."/>
        </authorList>
    </citation>
    <scope>NUCLEOTIDE SEQUENCE</scope>
</reference>
<comment type="caution">
    <text evidence="2">The sequence shown here is derived from an EMBL/GenBank/DDBJ whole genome shotgun (WGS) entry which is preliminary data.</text>
</comment>
<dbReference type="SMART" id="SM00594">
    <property type="entry name" value="UAS"/>
    <property type="match status" value="1"/>
</dbReference>
<dbReference type="EMBL" id="CASHTH010000815">
    <property type="protein sequence ID" value="CAI8008090.1"/>
    <property type="molecule type" value="Genomic_DNA"/>
</dbReference>
<accession>A0AA35RAX9</accession>
<dbReference type="Pfam" id="PF13899">
    <property type="entry name" value="Thioredoxin_7"/>
    <property type="match status" value="1"/>
</dbReference>
<evidence type="ECO:0000259" key="1">
    <source>
        <dbReference type="SMART" id="SM00594"/>
    </source>
</evidence>
<dbReference type="AlphaFoldDB" id="A0AA35RAX9"/>
<organism evidence="2 3">
    <name type="scientific">Geodia barretti</name>
    <name type="common">Barrett's horny sponge</name>
    <dbReference type="NCBI Taxonomy" id="519541"/>
    <lineage>
        <taxon>Eukaryota</taxon>
        <taxon>Metazoa</taxon>
        <taxon>Porifera</taxon>
        <taxon>Demospongiae</taxon>
        <taxon>Heteroscleromorpha</taxon>
        <taxon>Tetractinellida</taxon>
        <taxon>Astrophorina</taxon>
        <taxon>Geodiidae</taxon>
        <taxon>Geodia</taxon>
    </lineage>
</organism>
<gene>
    <name evidence="2" type="ORF">GBAR_LOCUS5595</name>
</gene>
<keyword evidence="3" id="KW-1185">Reference proteome</keyword>
<sequence>MRSLPSVCSIVFLFPTVAPKADQSGKLKSLAELFTPPSDIMFVGTFEELRKAGQNKGRWLMVNVQDSKQFASQVLNRDVWSHGGVRTILSRHFLFWQIHSITDDGLRFKQLYHVETFPYISIIDPRTGIFIHMYMNYLQKVCTIYILSVPIL</sequence>
<dbReference type="CDD" id="cd02958">
    <property type="entry name" value="UAS"/>
    <property type="match status" value="1"/>
</dbReference>
<dbReference type="GO" id="GO:0043161">
    <property type="term" value="P:proteasome-mediated ubiquitin-dependent protein catabolic process"/>
    <property type="evidence" value="ECO:0007669"/>
    <property type="project" value="TreeGrafter"/>
</dbReference>
<dbReference type="InterPro" id="IPR036249">
    <property type="entry name" value="Thioredoxin-like_sf"/>
</dbReference>
<dbReference type="InterPro" id="IPR006577">
    <property type="entry name" value="UAS"/>
</dbReference>
<dbReference type="PANTHER" id="PTHR23322">
    <property type="entry name" value="FAS-ASSOCIATED PROTEIN"/>
    <property type="match status" value="1"/>
</dbReference>